<evidence type="ECO:0000256" key="4">
    <source>
        <dbReference type="ARBA" id="ARBA00012240"/>
    </source>
</evidence>
<evidence type="ECO:0000256" key="6">
    <source>
        <dbReference type="ARBA" id="ARBA00022654"/>
    </source>
</evidence>
<dbReference type="SUPFAM" id="SSF63411">
    <property type="entry name" value="LuxS/MPP-like metallohydrolase"/>
    <property type="match status" value="1"/>
</dbReference>
<dbReference type="EMBL" id="FO203522">
    <property type="protein sequence ID" value="CCO23091.1"/>
    <property type="molecule type" value="Genomic_DNA"/>
</dbReference>
<dbReference type="PANTHER" id="PTHR35799">
    <property type="entry name" value="S-RIBOSYLHOMOCYSTEINE LYASE"/>
    <property type="match status" value="1"/>
</dbReference>
<dbReference type="HAMAP" id="MF_00091">
    <property type="entry name" value="LuxS"/>
    <property type="match status" value="1"/>
</dbReference>
<evidence type="ECO:0000256" key="12">
    <source>
        <dbReference type="ARBA" id="ARBA00030600"/>
    </source>
</evidence>
<dbReference type="KEGG" id="dhy:DESAM_20804"/>
<dbReference type="GO" id="GO:0043768">
    <property type="term" value="F:S-ribosylhomocysteine lyase activity"/>
    <property type="evidence" value="ECO:0007669"/>
    <property type="project" value="UniProtKB-UniRule"/>
</dbReference>
<dbReference type="STRING" id="1121451.DESAM_20804"/>
<dbReference type="GO" id="GO:0009372">
    <property type="term" value="P:quorum sensing"/>
    <property type="evidence" value="ECO:0007669"/>
    <property type="project" value="UniProtKB-UniRule"/>
</dbReference>
<keyword evidence="9 14" id="KW-0408">Iron</keyword>
<evidence type="ECO:0000256" key="11">
    <source>
        <dbReference type="ARBA" id="ARBA00024654"/>
    </source>
</evidence>
<evidence type="ECO:0000256" key="14">
    <source>
        <dbReference type="HAMAP-Rule" id="MF_00091"/>
    </source>
</evidence>
<dbReference type="InterPro" id="IPR037005">
    <property type="entry name" value="LuxS_sf"/>
</dbReference>
<name>L0RC10_9BACT</name>
<evidence type="ECO:0000256" key="10">
    <source>
        <dbReference type="ARBA" id="ARBA00023239"/>
    </source>
</evidence>
<evidence type="ECO:0000256" key="7">
    <source>
        <dbReference type="ARBA" id="ARBA00022723"/>
    </source>
</evidence>
<comment type="cofactor">
    <cofactor evidence="14">
        <name>Fe cation</name>
        <dbReference type="ChEBI" id="CHEBI:24875"/>
    </cofactor>
    <text evidence="14">Binds 1 Fe cation per subunit.</text>
</comment>
<sequence>MKRIESFQIDHTQLKRGIYVSRKDSVGNETITTFDLRMKEPDKEPALDCAAAHTLEHIGATFLRNHNAFSEKIIYFGPMGCLTGFYLLLKGDFNSKDIVPLIQELFIFAADFEGDVPGASAVECGNHTLMDLPAAKSEAKKYYTEVLTKITRDNLIYPE</sequence>
<evidence type="ECO:0000313" key="15">
    <source>
        <dbReference type="EMBL" id="CCO23091.1"/>
    </source>
</evidence>
<keyword evidence="8 14" id="KW-0071">Autoinducer synthesis</keyword>
<dbReference type="GO" id="GO:0005506">
    <property type="term" value="F:iron ion binding"/>
    <property type="evidence" value="ECO:0007669"/>
    <property type="project" value="InterPro"/>
</dbReference>
<comment type="similarity">
    <text evidence="2 14">Belongs to the LuxS family.</text>
</comment>
<comment type="catalytic activity">
    <reaction evidence="1 14">
        <text>S-(5-deoxy-D-ribos-5-yl)-L-homocysteine = (S)-4,5-dihydroxypentane-2,3-dione + L-homocysteine</text>
        <dbReference type="Rhea" id="RHEA:17753"/>
        <dbReference type="ChEBI" id="CHEBI:29484"/>
        <dbReference type="ChEBI" id="CHEBI:58195"/>
        <dbReference type="ChEBI" id="CHEBI:58199"/>
        <dbReference type="EC" id="4.4.1.21"/>
    </reaction>
</comment>
<organism evidence="15 16">
    <name type="scientific">Maridesulfovibrio hydrothermalis AM13 = DSM 14728</name>
    <dbReference type="NCBI Taxonomy" id="1121451"/>
    <lineage>
        <taxon>Bacteria</taxon>
        <taxon>Pseudomonadati</taxon>
        <taxon>Thermodesulfobacteriota</taxon>
        <taxon>Desulfovibrionia</taxon>
        <taxon>Desulfovibrionales</taxon>
        <taxon>Desulfovibrionaceae</taxon>
        <taxon>Maridesulfovibrio</taxon>
    </lineage>
</organism>
<dbReference type="eggNOG" id="COG1854">
    <property type="taxonomic scope" value="Bacteria"/>
</dbReference>
<gene>
    <name evidence="14 15" type="primary">luxS</name>
    <name evidence="15" type="ORF">DESAM_20804</name>
</gene>
<keyword evidence="7 14" id="KW-0479">Metal-binding</keyword>
<comment type="subunit">
    <text evidence="3 14">Homodimer.</text>
</comment>
<comment type="function">
    <text evidence="11 14">Involved in the synthesis of autoinducer 2 (AI-2) which is secreted by bacteria and is used to communicate both the cell density and the metabolic potential of the environment. The regulation of gene expression in response to changes in cell density is called quorum sensing. Catalyzes the transformation of S-ribosylhomocysteine (RHC) to homocysteine (HC) and 4,5-dihydroxy-2,3-pentadione (DPD).</text>
</comment>
<dbReference type="HOGENOM" id="CLU_107531_1_0_7"/>
<evidence type="ECO:0000256" key="9">
    <source>
        <dbReference type="ARBA" id="ARBA00023004"/>
    </source>
</evidence>
<dbReference type="PRINTS" id="PR01487">
    <property type="entry name" value="LUXSPROTEIN"/>
</dbReference>
<evidence type="ECO:0000256" key="13">
    <source>
        <dbReference type="ARBA" id="ARBA00031777"/>
    </source>
</evidence>
<dbReference type="NCBIfam" id="NF002604">
    <property type="entry name" value="PRK02260.1-4"/>
    <property type="match status" value="1"/>
</dbReference>
<dbReference type="Pfam" id="PF02664">
    <property type="entry name" value="LuxS"/>
    <property type="match status" value="1"/>
</dbReference>
<proteinExistence type="inferred from homology"/>
<evidence type="ECO:0000313" key="16">
    <source>
        <dbReference type="Proteomes" id="UP000010808"/>
    </source>
</evidence>
<evidence type="ECO:0000256" key="1">
    <source>
        <dbReference type="ARBA" id="ARBA00000297"/>
    </source>
</evidence>
<keyword evidence="16" id="KW-1185">Reference proteome</keyword>
<dbReference type="AlphaFoldDB" id="L0RC10"/>
<keyword evidence="6 14" id="KW-0673">Quorum sensing</keyword>
<accession>L0RC10</accession>
<feature type="binding site" evidence="14">
    <location>
        <position position="53"/>
    </location>
    <ligand>
        <name>Fe cation</name>
        <dbReference type="ChEBI" id="CHEBI:24875"/>
    </ligand>
</feature>
<feature type="binding site" evidence="14">
    <location>
        <position position="124"/>
    </location>
    <ligand>
        <name>Fe cation</name>
        <dbReference type="ChEBI" id="CHEBI:24875"/>
    </ligand>
</feature>
<dbReference type="Gene3D" id="3.30.1360.80">
    <property type="entry name" value="S-ribosylhomocysteinase (LuxS)"/>
    <property type="match status" value="1"/>
</dbReference>
<reference evidence="15 16" key="1">
    <citation type="submission" date="2012-10" db="EMBL/GenBank/DDBJ databases">
        <authorList>
            <person name="Genoscope - CEA"/>
        </authorList>
    </citation>
    <scope>NUCLEOTIDE SEQUENCE [LARGE SCALE GENOMIC DNA]</scope>
    <source>
        <strain evidence="16">AM13 / DSM 14728</strain>
    </source>
</reference>
<dbReference type="InterPro" id="IPR003815">
    <property type="entry name" value="S-ribosylhomocysteinase"/>
</dbReference>
<evidence type="ECO:0000256" key="8">
    <source>
        <dbReference type="ARBA" id="ARBA00022929"/>
    </source>
</evidence>
<dbReference type="PANTHER" id="PTHR35799:SF1">
    <property type="entry name" value="S-RIBOSYLHOMOCYSTEINE LYASE"/>
    <property type="match status" value="1"/>
</dbReference>
<evidence type="ECO:0000256" key="5">
    <source>
        <dbReference type="ARBA" id="ARBA00015130"/>
    </source>
</evidence>
<dbReference type="EC" id="4.4.1.21" evidence="4 14"/>
<dbReference type="Proteomes" id="UP000010808">
    <property type="component" value="Chromosome"/>
</dbReference>
<dbReference type="PATRIC" id="fig|1121451.3.peg.1068"/>
<dbReference type="InterPro" id="IPR011249">
    <property type="entry name" value="Metalloenz_LuxS/M16"/>
</dbReference>
<keyword evidence="10 14" id="KW-0456">Lyase</keyword>
<protein>
    <recommendedName>
        <fullName evidence="5 14">S-ribosylhomocysteine lyase</fullName>
        <ecNumber evidence="4 14">4.4.1.21</ecNumber>
    </recommendedName>
    <alternativeName>
        <fullName evidence="12 14">AI-2 synthesis protein</fullName>
    </alternativeName>
    <alternativeName>
        <fullName evidence="13 14">Autoinducer-2 production protein LuxS</fullName>
    </alternativeName>
</protein>
<feature type="binding site" evidence="14">
    <location>
        <position position="57"/>
    </location>
    <ligand>
        <name>Fe cation</name>
        <dbReference type="ChEBI" id="CHEBI:24875"/>
    </ligand>
</feature>
<evidence type="ECO:0000256" key="2">
    <source>
        <dbReference type="ARBA" id="ARBA00007311"/>
    </source>
</evidence>
<dbReference type="OrthoDB" id="9788129at2"/>
<dbReference type="RefSeq" id="WP_015335696.1">
    <property type="nucleotide sequence ID" value="NC_020055.1"/>
</dbReference>
<evidence type="ECO:0000256" key="3">
    <source>
        <dbReference type="ARBA" id="ARBA00011738"/>
    </source>
</evidence>